<sequence>MVHGAFDGVEKSNKTKTITGRHGGSKKYTIEDIERSFLDQKPKLDNRALKDSQLKRGLLDTATITMGANIHPELRTISDMVPENREHDAESADQDDLMEMDNVGYTDQTTSTAFVVDTNFILSHLHILEDLRCRSRDYQHQIVIPRTVIHELDGLKNATDKFEKKLSGSSEPETISLLARKANDWIYTHLANLNSAVIGQRLNQKTEYRSKKDDAILDCCLYYREKLHLFTVLMSNDKNLCLKALTEKILTVSFREGMSANIIAQRVYEERNFVLNNAKTSGGFGISPEPSLIPEALEHPNINFGRIAQQVYQEIEAIVPSAIDYIMHTEYGDELDLTDYRRAKISNLRACCRCVEKFWVSVFSAYFRESEINKQSWSNPESCLVSVPAQKTELEDLVNFWVFALQCFYKNRDDTQKKALTVLSERWTKAYVTGDI</sequence>
<comment type="subcellular location">
    <subcellularLocation>
        <location evidence="1">Nucleus</location>
    </subcellularLocation>
</comment>
<evidence type="ECO:0000313" key="9">
    <source>
        <dbReference type="Proteomes" id="UP000189911"/>
    </source>
</evidence>
<evidence type="ECO:0000256" key="2">
    <source>
        <dbReference type="ARBA" id="ARBA00023163"/>
    </source>
</evidence>
<dbReference type="AlphaFoldDB" id="A0A1G4IRD5"/>
<feature type="region of interest" description="Disordered" evidence="6">
    <location>
        <begin position="1"/>
        <end position="24"/>
    </location>
</feature>
<keyword evidence="3" id="KW-0539">Nucleus</keyword>
<dbReference type="InterPro" id="IPR052626">
    <property type="entry name" value="SWT1_Regulator"/>
</dbReference>
<evidence type="ECO:0000256" key="4">
    <source>
        <dbReference type="ARBA" id="ARBA00060839"/>
    </source>
</evidence>
<dbReference type="InterPro" id="IPR049014">
    <property type="entry name" value="SWT1_C"/>
</dbReference>
<dbReference type="Pfam" id="PF21693">
    <property type="entry name" value="SWT1_3rd"/>
    <property type="match status" value="1"/>
</dbReference>
<dbReference type="PANTHER" id="PTHR16161:SF0">
    <property type="entry name" value="TRANSCRIPTIONAL PROTEIN SWT1"/>
    <property type="match status" value="1"/>
</dbReference>
<reference evidence="9" key="1">
    <citation type="submission" date="2016-03" db="EMBL/GenBank/DDBJ databases">
        <authorList>
            <person name="Devillers Hugo."/>
        </authorList>
    </citation>
    <scope>NUCLEOTIDE SEQUENCE [LARGE SCALE GENOMIC DNA]</scope>
</reference>
<dbReference type="GO" id="GO:0005634">
    <property type="term" value="C:nucleus"/>
    <property type="evidence" value="ECO:0007669"/>
    <property type="project" value="UniProtKB-SubCell"/>
</dbReference>
<dbReference type="PANTHER" id="PTHR16161">
    <property type="entry name" value="TRANSCRIPTIONAL PROTEIN SWT1"/>
    <property type="match status" value="1"/>
</dbReference>
<dbReference type="InterPro" id="IPR002716">
    <property type="entry name" value="PIN_dom"/>
</dbReference>
<proteinExistence type="inferred from homology"/>
<dbReference type="Proteomes" id="UP000189911">
    <property type="component" value="Chromosome A"/>
</dbReference>
<evidence type="ECO:0000259" key="7">
    <source>
        <dbReference type="SMART" id="SM00670"/>
    </source>
</evidence>
<dbReference type="EMBL" id="LT598449">
    <property type="protein sequence ID" value="SCU79340.1"/>
    <property type="molecule type" value="Genomic_DNA"/>
</dbReference>
<name>A0A1G4IRD5_9SACH</name>
<comment type="similarity">
    <text evidence="4">Belongs to the SWT1 family.</text>
</comment>
<keyword evidence="2" id="KW-0804">Transcription</keyword>
<dbReference type="Gene3D" id="3.40.50.1010">
    <property type="entry name" value="5'-nuclease"/>
    <property type="match status" value="1"/>
</dbReference>
<evidence type="ECO:0000313" key="8">
    <source>
        <dbReference type="EMBL" id="SCU79340.1"/>
    </source>
</evidence>
<evidence type="ECO:0000256" key="3">
    <source>
        <dbReference type="ARBA" id="ARBA00023242"/>
    </source>
</evidence>
<protein>
    <recommendedName>
        <fullName evidence="5">Transcriptional protein SWT1</fullName>
    </recommendedName>
</protein>
<dbReference type="Pfam" id="PF13638">
    <property type="entry name" value="PIN_4"/>
    <property type="match status" value="1"/>
</dbReference>
<dbReference type="CDD" id="cd18727">
    <property type="entry name" value="PIN_Swt1-like"/>
    <property type="match status" value="1"/>
</dbReference>
<keyword evidence="9" id="KW-1185">Reference proteome</keyword>
<dbReference type="GO" id="GO:0004540">
    <property type="term" value="F:RNA nuclease activity"/>
    <property type="evidence" value="ECO:0007669"/>
    <property type="project" value="UniProtKB-ARBA"/>
</dbReference>
<dbReference type="FunFam" id="3.40.50.1010:FF:000045">
    <property type="entry name" value="Transcriptional protein swt1"/>
    <property type="match status" value="1"/>
</dbReference>
<dbReference type="SUPFAM" id="SSF88723">
    <property type="entry name" value="PIN domain-like"/>
    <property type="match status" value="1"/>
</dbReference>
<evidence type="ECO:0000256" key="6">
    <source>
        <dbReference type="SAM" id="MobiDB-lite"/>
    </source>
</evidence>
<organism evidence="8 9">
    <name type="scientific">Lachancea nothofagi CBS 11611</name>
    <dbReference type="NCBI Taxonomy" id="1266666"/>
    <lineage>
        <taxon>Eukaryota</taxon>
        <taxon>Fungi</taxon>
        <taxon>Dikarya</taxon>
        <taxon>Ascomycota</taxon>
        <taxon>Saccharomycotina</taxon>
        <taxon>Saccharomycetes</taxon>
        <taxon>Saccharomycetales</taxon>
        <taxon>Saccharomycetaceae</taxon>
        <taxon>Lachancea</taxon>
    </lineage>
</organism>
<dbReference type="SMART" id="SM00670">
    <property type="entry name" value="PINc"/>
    <property type="match status" value="1"/>
</dbReference>
<gene>
    <name evidence="8" type="ORF">LANO_0A05930G</name>
</gene>
<dbReference type="InterPro" id="IPR029060">
    <property type="entry name" value="PIN-like_dom_sf"/>
</dbReference>
<feature type="domain" description="PIN" evidence="7">
    <location>
        <begin position="112"/>
        <end position="242"/>
    </location>
</feature>
<dbReference type="OrthoDB" id="2017974at2759"/>
<evidence type="ECO:0000256" key="5">
    <source>
        <dbReference type="ARBA" id="ARBA00074620"/>
    </source>
</evidence>
<evidence type="ECO:0000256" key="1">
    <source>
        <dbReference type="ARBA" id="ARBA00004123"/>
    </source>
</evidence>
<accession>A0A1G4IRD5</accession>